<dbReference type="Pfam" id="PF14659">
    <property type="entry name" value="Phage_int_SAM_3"/>
    <property type="match status" value="1"/>
</dbReference>
<keyword evidence="3" id="KW-0229">DNA integration</keyword>
<evidence type="ECO:0000256" key="5">
    <source>
        <dbReference type="ARBA" id="ARBA00023172"/>
    </source>
</evidence>
<dbReference type="Gene3D" id="1.10.443.10">
    <property type="entry name" value="Intergrase catalytic core"/>
    <property type="match status" value="1"/>
</dbReference>
<name>A0A943HIX7_9FIRM</name>
<evidence type="ECO:0000256" key="1">
    <source>
        <dbReference type="ARBA" id="ARBA00003283"/>
    </source>
</evidence>
<reference evidence="7" key="1">
    <citation type="submission" date="2021-02" db="EMBL/GenBank/DDBJ databases">
        <title>Infant gut strain persistence is associated with maternal origin, phylogeny, and functional potential including surface adhesion and iron acquisition.</title>
        <authorList>
            <person name="Lou Y.C."/>
        </authorList>
    </citation>
    <scope>NUCLEOTIDE SEQUENCE</scope>
    <source>
        <strain evidence="7">L3_101_000M1_dasL3_101_000M1_concoct_87</strain>
    </source>
</reference>
<dbReference type="GO" id="GO:0003677">
    <property type="term" value="F:DNA binding"/>
    <property type="evidence" value="ECO:0007669"/>
    <property type="project" value="UniProtKB-KW"/>
</dbReference>
<evidence type="ECO:0000313" key="8">
    <source>
        <dbReference type="Proteomes" id="UP000759273"/>
    </source>
</evidence>
<evidence type="ECO:0000256" key="2">
    <source>
        <dbReference type="ARBA" id="ARBA00008857"/>
    </source>
</evidence>
<dbReference type="Pfam" id="PF00589">
    <property type="entry name" value="Phage_integrase"/>
    <property type="match status" value="1"/>
</dbReference>
<dbReference type="GO" id="GO:0015074">
    <property type="term" value="P:DNA integration"/>
    <property type="evidence" value="ECO:0007669"/>
    <property type="project" value="UniProtKB-KW"/>
</dbReference>
<keyword evidence="4" id="KW-0238">DNA-binding</keyword>
<dbReference type="Gene3D" id="1.10.150.130">
    <property type="match status" value="1"/>
</dbReference>
<dbReference type="PANTHER" id="PTHR30349">
    <property type="entry name" value="PHAGE INTEGRASE-RELATED"/>
    <property type="match status" value="1"/>
</dbReference>
<dbReference type="InterPro" id="IPR013762">
    <property type="entry name" value="Integrase-like_cat_sf"/>
</dbReference>
<dbReference type="InterPro" id="IPR050090">
    <property type="entry name" value="Tyrosine_recombinase_XerCD"/>
</dbReference>
<dbReference type="GO" id="GO:0006310">
    <property type="term" value="P:DNA recombination"/>
    <property type="evidence" value="ECO:0007669"/>
    <property type="project" value="UniProtKB-KW"/>
</dbReference>
<dbReference type="InterPro" id="IPR010998">
    <property type="entry name" value="Integrase_recombinase_N"/>
</dbReference>
<accession>A0A943HIX7</accession>
<evidence type="ECO:0000256" key="4">
    <source>
        <dbReference type="ARBA" id="ARBA00023125"/>
    </source>
</evidence>
<sequence>MAYIKQKSERKFKITVCNGYKVNGQKRMKAQTITVPSSVPKRGIQQYVMAEAERIEKKFKYGVEESDQTHFEQYAENWLKRQEPFFKATTYAGYKRNLDIVYPLIGGIPLAKLLPMTLEEMCEELRKRPRRGGKCIKETTVQKYLETVSSVLEDAKKNDIIPFNPAHRVRKKHFEKEVQHIPQKYEMSKLMRAIQNEPILYRAYYTLAITTGLRRGELCALQWRDITGACELTIRRSRSCASGQIVESDTKSHRERIVTIPMGIWELLMALRQQQVLHSGVPDREQPIFTDPDGHVPHPDTFTRHLRKLYKQCGLSEDYHLHTLRHFYATYLLQEGTSKQVAASLLGHADTAFLERTYCHPQDMAKRQAANLMQNLLNNQNPCYVAFMKNKNRKAKKAG</sequence>
<evidence type="ECO:0000256" key="3">
    <source>
        <dbReference type="ARBA" id="ARBA00022908"/>
    </source>
</evidence>
<evidence type="ECO:0000259" key="6">
    <source>
        <dbReference type="PROSITE" id="PS51898"/>
    </source>
</evidence>
<comment type="similarity">
    <text evidence="2">Belongs to the 'phage' integrase family.</text>
</comment>
<organism evidence="7 8">
    <name type="scientific">Subdoligranulum variabile</name>
    <dbReference type="NCBI Taxonomy" id="214851"/>
    <lineage>
        <taxon>Bacteria</taxon>
        <taxon>Bacillati</taxon>
        <taxon>Bacillota</taxon>
        <taxon>Clostridia</taxon>
        <taxon>Eubacteriales</taxon>
        <taxon>Oscillospiraceae</taxon>
        <taxon>Subdoligranulum</taxon>
    </lineage>
</organism>
<comment type="caution">
    <text evidence="7">The sequence shown here is derived from an EMBL/GenBank/DDBJ whole genome shotgun (WGS) entry which is preliminary data.</text>
</comment>
<protein>
    <submittedName>
        <fullName evidence="7">Site-specific integrase</fullName>
    </submittedName>
</protein>
<dbReference type="AlphaFoldDB" id="A0A943HIX7"/>
<proteinExistence type="inferred from homology"/>
<gene>
    <name evidence="7" type="ORF">KHY36_13345</name>
</gene>
<dbReference type="PROSITE" id="PS51898">
    <property type="entry name" value="TYR_RECOMBINASE"/>
    <property type="match status" value="1"/>
</dbReference>
<dbReference type="SUPFAM" id="SSF56349">
    <property type="entry name" value="DNA breaking-rejoining enzymes"/>
    <property type="match status" value="1"/>
</dbReference>
<comment type="function">
    <text evidence="1">Site-specific tyrosine recombinase, which acts by catalyzing the cutting and rejoining of the recombining DNA molecules.</text>
</comment>
<feature type="domain" description="Tyr recombinase" evidence="6">
    <location>
        <begin position="176"/>
        <end position="371"/>
    </location>
</feature>
<dbReference type="InterPro" id="IPR002104">
    <property type="entry name" value="Integrase_catalytic"/>
</dbReference>
<dbReference type="CDD" id="cd01189">
    <property type="entry name" value="INT_ICEBs1_C_like"/>
    <property type="match status" value="1"/>
</dbReference>
<dbReference type="Proteomes" id="UP000759273">
    <property type="component" value="Unassembled WGS sequence"/>
</dbReference>
<dbReference type="InterPro" id="IPR004107">
    <property type="entry name" value="Integrase_SAM-like_N"/>
</dbReference>
<dbReference type="PANTHER" id="PTHR30349:SF94">
    <property type="entry name" value="INTEGRASE_RECOMBINASE HI_1414-RELATED"/>
    <property type="match status" value="1"/>
</dbReference>
<evidence type="ECO:0000313" key="7">
    <source>
        <dbReference type="EMBL" id="MBS5333498.1"/>
    </source>
</evidence>
<dbReference type="EMBL" id="JAGZGG010000044">
    <property type="protein sequence ID" value="MBS5333498.1"/>
    <property type="molecule type" value="Genomic_DNA"/>
</dbReference>
<keyword evidence="5" id="KW-0233">DNA recombination</keyword>
<dbReference type="InterPro" id="IPR011010">
    <property type="entry name" value="DNA_brk_join_enz"/>
</dbReference>